<feature type="region of interest" description="Disordered" evidence="1">
    <location>
        <begin position="161"/>
        <end position="209"/>
    </location>
</feature>
<proteinExistence type="predicted"/>
<dbReference type="Proteomes" id="UP000317371">
    <property type="component" value="Unassembled WGS sequence"/>
</dbReference>
<dbReference type="InterPro" id="IPR052025">
    <property type="entry name" value="Xyloglucanase_GH74"/>
</dbReference>
<dbReference type="CDD" id="cd15482">
    <property type="entry name" value="Sialidase_non-viral"/>
    <property type="match status" value="1"/>
</dbReference>
<dbReference type="InParanoid" id="A0A540VHU7"/>
<evidence type="ECO:0000313" key="4">
    <source>
        <dbReference type="Proteomes" id="UP000317371"/>
    </source>
</evidence>
<dbReference type="RefSeq" id="WP_141609491.1">
    <property type="nucleotide sequence ID" value="NZ_VIGC02000008.1"/>
</dbReference>
<evidence type="ECO:0000256" key="2">
    <source>
        <dbReference type="SAM" id="Phobius"/>
    </source>
</evidence>
<dbReference type="GO" id="GO:0010411">
    <property type="term" value="P:xyloglucan metabolic process"/>
    <property type="evidence" value="ECO:0007669"/>
    <property type="project" value="TreeGrafter"/>
</dbReference>
<feature type="transmembrane region" description="Helical" evidence="2">
    <location>
        <begin position="219"/>
        <end position="240"/>
    </location>
</feature>
<evidence type="ECO:0000256" key="1">
    <source>
        <dbReference type="SAM" id="MobiDB-lite"/>
    </source>
</evidence>
<reference evidence="3 4" key="1">
    <citation type="submission" date="2019-06" db="EMBL/GenBank/DDBJ databases">
        <title>Genome sequence of Litorilinea aerophila BAA-2444.</title>
        <authorList>
            <person name="Maclea K.S."/>
            <person name="Maurais E.G."/>
            <person name="Iannazzi L.C."/>
        </authorList>
    </citation>
    <scope>NUCLEOTIDE SEQUENCE [LARGE SCALE GENOMIC DNA]</scope>
    <source>
        <strain evidence="3 4">ATCC BAA-2444</strain>
    </source>
</reference>
<dbReference type="InterPro" id="IPR015943">
    <property type="entry name" value="WD40/YVTN_repeat-like_dom_sf"/>
</dbReference>
<protein>
    <recommendedName>
        <fullName evidence="5">Photosynthesis system II assembly factor Ycf48/Hcf136-like domain-containing protein</fullName>
    </recommendedName>
</protein>
<dbReference type="SUPFAM" id="SSF110296">
    <property type="entry name" value="Oligoxyloglucan reducing end-specific cellobiohydrolase"/>
    <property type="match status" value="1"/>
</dbReference>
<keyword evidence="2" id="KW-0812">Transmembrane</keyword>
<sequence>MTELVLLLLGLGSGAFVIWPLLREARWPWVSADAPSGEVEALRQEELLALEALRDLATDLKLGNLSESDYRSLAAPLRAGLQRAQSRRAEAEKRWPDGWIIPPDLDRQLEDEILAMRRVPPLPAAGPMEAGLVRRCPTCATPAAPAHRFCAACGTALPPVPDDGPEGPGPATGVSPSPALGPDVPLRPDPPTPTAEATPTVPPISLPEARSADTGRRRYWWGMVVALVLAWVVVVAVLYLNGRNRQLANIPVAQFETPIQAIAAGGEVWMVATGDGVQRSGDGRRWVRTGLAEAAQAVVALDTAGTSWLATTGTGLWRSDDGGNTWRPAMGNGQGFVALASAPRMGMVWGLTGDALYASEDGGASWALLSDRLPGQGQALAVGPGELYLGTDRGVFLSRDGGQGWAGQNGMVNGRIVSLDIRALAYDGDNRLLYAGTPAGLSFLNTAQGGGWGQRALQGVVTALWLAGENGQMLWAGTEDGRLFLSPDRGVTWR</sequence>
<dbReference type="EMBL" id="VIGC01000008">
    <property type="protein sequence ID" value="TQE96346.1"/>
    <property type="molecule type" value="Genomic_DNA"/>
</dbReference>
<evidence type="ECO:0000313" key="3">
    <source>
        <dbReference type="EMBL" id="TQE96346.1"/>
    </source>
</evidence>
<dbReference type="PANTHER" id="PTHR43739">
    <property type="entry name" value="XYLOGLUCANASE (EUROFUNG)"/>
    <property type="match status" value="1"/>
</dbReference>
<keyword evidence="4" id="KW-1185">Reference proteome</keyword>
<evidence type="ECO:0008006" key="5">
    <source>
        <dbReference type="Google" id="ProtNLM"/>
    </source>
</evidence>
<accession>A0A540VHU7</accession>
<dbReference type="PANTHER" id="PTHR43739:SF5">
    <property type="entry name" value="EXO-ALPHA-SIALIDASE"/>
    <property type="match status" value="1"/>
</dbReference>
<dbReference type="Gene3D" id="2.130.10.10">
    <property type="entry name" value="YVTN repeat-like/Quinoprotein amine dehydrogenase"/>
    <property type="match status" value="2"/>
</dbReference>
<keyword evidence="2" id="KW-1133">Transmembrane helix</keyword>
<name>A0A540VHU7_9CHLR</name>
<dbReference type="OrthoDB" id="137977at2"/>
<gene>
    <name evidence="3" type="ORF">FKZ61_07590</name>
</gene>
<comment type="caution">
    <text evidence="3">The sequence shown here is derived from an EMBL/GenBank/DDBJ whole genome shotgun (WGS) entry which is preliminary data.</text>
</comment>
<dbReference type="AlphaFoldDB" id="A0A540VHU7"/>
<organism evidence="3 4">
    <name type="scientific">Litorilinea aerophila</name>
    <dbReference type="NCBI Taxonomy" id="1204385"/>
    <lineage>
        <taxon>Bacteria</taxon>
        <taxon>Bacillati</taxon>
        <taxon>Chloroflexota</taxon>
        <taxon>Caldilineae</taxon>
        <taxon>Caldilineales</taxon>
        <taxon>Caldilineaceae</taxon>
        <taxon>Litorilinea</taxon>
    </lineage>
</organism>
<keyword evidence="2" id="KW-0472">Membrane</keyword>